<name>A0A2P2NQK9_RHIMU</name>
<reference evidence="1" key="1">
    <citation type="submission" date="2018-02" db="EMBL/GenBank/DDBJ databases">
        <title>Rhizophora mucronata_Transcriptome.</title>
        <authorList>
            <person name="Meera S.P."/>
            <person name="Sreeshan A."/>
            <person name="Augustine A."/>
        </authorList>
    </citation>
    <scope>NUCLEOTIDE SEQUENCE</scope>
    <source>
        <tissue evidence="1">Leaf</tissue>
    </source>
</reference>
<accession>A0A2P2NQK9</accession>
<proteinExistence type="predicted"/>
<organism evidence="1">
    <name type="scientific">Rhizophora mucronata</name>
    <name type="common">Asiatic mangrove</name>
    <dbReference type="NCBI Taxonomy" id="61149"/>
    <lineage>
        <taxon>Eukaryota</taxon>
        <taxon>Viridiplantae</taxon>
        <taxon>Streptophyta</taxon>
        <taxon>Embryophyta</taxon>
        <taxon>Tracheophyta</taxon>
        <taxon>Spermatophyta</taxon>
        <taxon>Magnoliopsida</taxon>
        <taxon>eudicotyledons</taxon>
        <taxon>Gunneridae</taxon>
        <taxon>Pentapetalae</taxon>
        <taxon>rosids</taxon>
        <taxon>fabids</taxon>
        <taxon>Malpighiales</taxon>
        <taxon>Rhizophoraceae</taxon>
        <taxon>Rhizophora</taxon>
    </lineage>
</organism>
<dbReference type="EMBL" id="GGEC01064241">
    <property type="protein sequence ID" value="MBX44725.1"/>
    <property type="molecule type" value="Transcribed_RNA"/>
</dbReference>
<sequence>MQQTRIVLEFELLQLTHAISILMLKLKRQEGRIEKELTTQ</sequence>
<protein>
    <submittedName>
        <fullName evidence="1">Uncharacterized protein</fullName>
    </submittedName>
</protein>
<evidence type="ECO:0000313" key="1">
    <source>
        <dbReference type="EMBL" id="MBX44725.1"/>
    </source>
</evidence>
<dbReference type="AlphaFoldDB" id="A0A2P2NQK9"/>